<dbReference type="PANTHER" id="PTHR32266">
    <property type="entry name" value="NICOTIANAMINE SYNTHASE 3"/>
    <property type="match status" value="1"/>
</dbReference>
<dbReference type="AlphaFoldDB" id="F8FR18"/>
<dbReference type="SUPFAM" id="SSF53335">
    <property type="entry name" value="S-adenosyl-L-methionine-dependent methyltransferases"/>
    <property type="match status" value="1"/>
</dbReference>
<keyword evidence="2" id="KW-0949">S-adenosyl-L-methionine</keyword>
<organism evidence="3 4">
    <name type="scientific">Paenibacillus mucilaginosus (strain KNP414)</name>
    <dbReference type="NCBI Taxonomy" id="1036673"/>
    <lineage>
        <taxon>Bacteria</taxon>
        <taxon>Bacillati</taxon>
        <taxon>Bacillota</taxon>
        <taxon>Bacilli</taxon>
        <taxon>Bacillales</taxon>
        <taxon>Paenibacillaceae</taxon>
        <taxon>Paenibacillus</taxon>
    </lineage>
</organism>
<gene>
    <name evidence="3" type="ordered locus">KNP414_01894</name>
</gene>
<dbReference type="InterPro" id="IPR029063">
    <property type="entry name" value="SAM-dependent_MTases_sf"/>
</dbReference>
<sequence>MKTKTQDHVKFILSEYVEQFITLARQYDGTVHSCLELERVIDQYSAFITNEANQEVWEEIHRDESGDMNQLAADLRRHSARCVGIMEKYRALKLLGGNAEMTDYFQNIESCIEEEFGGFRLTAESKVLMIGSGAFPMTPLFIAKRTGAAVVGIDIDEEAIELGRRVVDKLGSGLPITLAKVYVENLEYTKEATHIIFSSTVESKYDLLRQLHPITNEEVVVAMRYGDRLKSLFNYPMKAVDAHKWRLAEVLLRPDHVFDIALYTKAPSGGSYDEQL</sequence>
<dbReference type="PANTHER" id="PTHR32266:SF12">
    <property type="entry name" value="NICOTIANAMINE SYNTHASE 3"/>
    <property type="match status" value="1"/>
</dbReference>
<dbReference type="GO" id="GO:0030410">
    <property type="term" value="F:nicotianamine synthase activity"/>
    <property type="evidence" value="ECO:0007669"/>
    <property type="project" value="InterPro"/>
</dbReference>
<dbReference type="PATRIC" id="fig|1036673.3.peg.1690"/>
<dbReference type="InterPro" id="IPR004298">
    <property type="entry name" value="Nicotian_synth"/>
</dbReference>
<evidence type="ECO:0000256" key="2">
    <source>
        <dbReference type="ARBA" id="ARBA00022691"/>
    </source>
</evidence>
<accession>F8FR18</accession>
<keyword evidence="1" id="KW-0808">Transferase</keyword>
<protein>
    <submittedName>
        <fullName evidence="3">Uncharacterized protein</fullName>
    </submittedName>
</protein>
<dbReference type="Gene3D" id="3.40.50.150">
    <property type="entry name" value="Vaccinia Virus protein VP39"/>
    <property type="match status" value="1"/>
</dbReference>
<reference evidence="3 4" key="2">
    <citation type="journal article" date="2013" name="Genome Announc.">
        <title>Genome Sequence of Growth-Improving Paenibacillus mucilaginosus Strain KNP414.</title>
        <authorList>
            <person name="Lu J.J."/>
            <person name="Wang J.F."/>
            <person name="Hu X.F."/>
        </authorList>
    </citation>
    <scope>NUCLEOTIDE SEQUENCE [LARGE SCALE GENOMIC DNA]</scope>
    <source>
        <strain evidence="3 4">KNP414</strain>
    </source>
</reference>
<reference evidence="4" key="1">
    <citation type="submission" date="2011-06" db="EMBL/GenBank/DDBJ databases">
        <title>Complete genome sequence of Paenibacillus mucilaginosus KNP414.</title>
        <authorList>
            <person name="Wang J."/>
            <person name="Hu S."/>
            <person name="Hu X."/>
            <person name="Zhang B."/>
            <person name="Dong D."/>
            <person name="Zhang S."/>
            <person name="Zhao K."/>
            <person name="Wu D."/>
        </authorList>
    </citation>
    <scope>NUCLEOTIDE SEQUENCE [LARGE SCALE GENOMIC DNA]</scope>
    <source>
        <strain evidence="4">KNP414</strain>
    </source>
</reference>
<dbReference type="Proteomes" id="UP000006620">
    <property type="component" value="Chromosome"/>
</dbReference>
<dbReference type="EMBL" id="CP002869">
    <property type="protein sequence ID" value="AEI40456.1"/>
    <property type="molecule type" value="Genomic_DNA"/>
</dbReference>
<proteinExistence type="predicted"/>
<evidence type="ECO:0000256" key="1">
    <source>
        <dbReference type="ARBA" id="ARBA00022679"/>
    </source>
</evidence>
<evidence type="ECO:0000313" key="4">
    <source>
        <dbReference type="Proteomes" id="UP000006620"/>
    </source>
</evidence>
<dbReference type="HOGENOM" id="CLU_089313_0_0_9"/>
<evidence type="ECO:0000313" key="3">
    <source>
        <dbReference type="EMBL" id="AEI40456.1"/>
    </source>
</evidence>
<dbReference type="RefSeq" id="WP_013915618.1">
    <property type="nucleotide sequence ID" value="NC_015690.1"/>
</dbReference>
<dbReference type="KEGG" id="pms:KNP414_01894"/>
<dbReference type="GO" id="GO:0030418">
    <property type="term" value="P:nicotianamine biosynthetic process"/>
    <property type="evidence" value="ECO:0007669"/>
    <property type="project" value="InterPro"/>
</dbReference>
<name>F8FR18_PAEMK</name>